<keyword evidence="3" id="KW-0732">Signal</keyword>
<proteinExistence type="predicted"/>
<evidence type="ECO:0000259" key="5">
    <source>
        <dbReference type="Pfam" id="PF20990"/>
    </source>
</evidence>
<feature type="compositionally biased region" description="Gly residues" evidence="1">
    <location>
        <begin position="620"/>
        <end position="632"/>
    </location>
</feature>
<evidence type="ECO:0000313" key="6">
    <source>
        <dbReference type="EMBL" id="TCC01282.1"/>
    </source>
</evidence>
<evidence type="ECO:0000256" key="1">
    <source>
        <dbReference type="SAM" id="MobiDB-lite"/>
    </source>
</evidence>
<dbReference type="EMBL" id="SJJZ01000007">
    <property type="protein sequence ID" value="TCC01282.1"/>
    <property type="molecule type" value="Genomic_DNA"/>
</dbReference>
<keyword evidence="2" id="KW-0812">Transmembrane</keyword>
<keyword evidence="2" id="KW-1133">Transmembrane helix</keyword>
<organism evidence="6 7">
    <name type="scientific">Kribbella soli</name>
    <dbReference type="NCBI Taxonomy" id="1124743"/>
    <lineage>
        <taxon>Bacteria</taxon>
        <taxon>Bacillati</taxon>
        <taxon>Actinomycetota</taxon>
        <taxon>Actinomycetes</taxon>
        <taxon>Propionibacteriales</taxon>
        <taxon>Kribbellaceae</taxon>
        <taxon>Kribbella</taxon>
    </lineage>
</organism>
<feature type="compositionally biased region" description="Low complexity" evidence="1">
    <location>
        <begin position="608"/>
        <end position="619"/>
    </location>
</feature>
<gene>
    <name evidence="6" type="ORF">E0H45_41875</name>
</gene>
<dbReference type="InterPro" id="IPR018702">
    <property type="entry name" value="DUF2207"/>
</dbReference>
<sequence>MRRALGVLVSMLAVGIALAGYAVPASAAIGDRVRSMAIAYDVSADGVLHVTETIEYHFGDTDRHGIFRDLVVREPYADDPSKDQRYDVTNVQVSSPTAPSEFDLSTTKTNKARNQVLRIKIGSSGDTVPGQDATYRISYDVRGALRHFPDHSELYWDATGSSWEAPLDHVTITVTVPQGVTRVACNEGPPGSTESCNEKQIVGGKAIFTQETDVVRDEGMTIVAGLKSGAVSNDLPIVVDPPGFLARYGVSWPAAIVSVILTALVIAGGKVLVRSRRDRRYDGMPPGTVPPEGLTVPTVRDRLAEKEIPVAFAPPDITAAEGGLLLDGKVDTTEVAATLVDLAVRGAIRIEGENDVRTAVLVDAELATATHENALLKGLFPKQQPGAEVRLVAPAVGDTLPQRAAEGVGEALWQRAEERKWYVRMPRRPKVVESSGYGWVPLGCGVFLAVLVGLISLIVWMVKFGAPYWLGPTIAVALPVLAVLNAVVDLILQNRKGRRDALGRAITDQVIGFRQYLTTAEADQLRFEDGEDIFSKYLPWALVLGLADRWQQVCRQLVDAGRLTAAPAWYSGSSSYYDSGWTAASISTTVSSTFAEPPSPSTGGGSSSGFSSSSSSSSSSGGGGGGGGGGSW</sequence>
<accession>A0A4R0GZH5</accession>
<dbReference type="OrthoDB" id="143710at2"/>
<evidence type="ECO:0000256" key="3">
    <source>
        <dbReference type="SAM" id="SignalP"/>
    </source>
</evidence>
<dbReference type="Pfam" id="PF09972">
    <property type="entry name" value="DUF2207"/>
    <property type="match status" value="1"/>
</dbReference>
<feature type="domain" description="DUF2207" evidence="4">
    <location>
        <begin position="33"/>
        <end position="200"/>
    </location>
</feature>
<feature type="signal peptide" evidence="3">
    <location>
        <begin position="1"/>
        <end position="19"/>
    </location>
</feature>
<feature type="domain" description="Predicted membrane protein YciQ-like C-terminal" evidence="5">
    <location>
        <begin position="312"/>
        <end position="551"/>
    </location>
</feature>
<evidence type="ECO:0000259" key="4">
    <source>
        <dbReference type="Pfam" id="PF09972"/>
    </source>
</evidence>
<reference evidence="6 7" key="1">
    <citation type="submission" date="2019-02" db="EMBL/GenBank/DDBJ databases">
        <title>Kribbella capetownensis sp. nov. and Kribbella speibonae sp. nov., isolated from soil.</title>
        <authorList>
            <person name="Curtis S.M."/>
            <person name="Norton I."/>
            <person name="Everest G.J."/>
            <person name="Meyers P.R."/>
        </authorList>
    </citation>
    <scope>NUCLEOTIDE SEQUENCE [LARGE SCALE GENOMIC DNA]</scope>
    <source>
        <strain evidence="6 7">KCTC 29219</strain>
    </source>
</reference>
<feature type="chain" id="PRO_5038569374" evidence="3">
    <location>
        <begin position="20"/>
        <end position="632"/>
    </location>
</feature>
<feature type="transmembrane region" description="Helical" evidence="2">
    <location>
        <begin position="468"/>
        <end position="492"/>
    </location>
</feature>
<dbReference type="Pfam" id="PF20990">
    <property type="entry name" value="DUF2207_C"/>
    <property type="match status" value="1"/>
</dbReference>
<evidence type="ECO:0000256" key="2">
    <source>
        <dbReference type="SAM" id="Phobius"/>
    </source>
</evidence>
<name>A0A4R0GZH5_9ACTN</name>
<protein>
    <submittedName>
        <fullName evidence="6">DUF2207 domain-containing protein</fullName>
    </submittedName>
</protein>
<dbReference type="InterPro" id="IPR048389">
    <property type="entry name" value="YciQ-like_C"/>
</dbReference>
<feature type="region of interest" description="Disordered" evidence="1">
    <location>
        <begin position="592"/>
        <end position="632"/>
    </location>
</feature>
<comment type="caution">
    <text evidence="6">The sequence shown here is derived from an EMBL/GenBank/DDBJ whole genome shotgun (WGS) entry which is preliminary data.</text>
</comment>
<evidence type="ECO:0000313" key="7">
    <source>
        <dbReference type="Proteomes" id="UP000292346"/>
    </source>
</evidence>
<feature type="transmembrane region" description="Helical" evidence="2">
    <location>
        <begin position="437"/>
        <end position="462"/>
    </location>
</feature>
<dbReference type="RefSeq" id="WP_131348380.1">
    <property type="nucleotide sequence ID" value="NZ_SJJZ01000007.1"/>
</dbReference>
<feature type="transmembrane region" description="Helical" evidence="2">
    <location>
        <begin position="252"/>
        <end position="273"/>
    </location>
</feature>
<keyword evidence="7" id="KW-1185">Reference proteome</keyword>
<dbReference type="AlphaFoldDB" id="A0A4R0GZH5"/>
<keyword evidence="2" id="KW-0472">Membrane</keyword>
<dbReference type="Proteomes" id="UP000292346">
    <property type="component" value="Unassembled WGS sequence"/>
</dbReference>